<feature type="compositionally biased region" description="Pro residues" evidence="1">
    <location>
        <begin position="1"/>
        <end position="10"/>
    </location>
</feature>
<feature type="compositionally biased region" description="Low complexity" evidence="1">
    <location>
        <begin position="224"/>
        <end position="251"/>
    </location>
</feature>
<dbReference type="Proteomes" id="UP000799324">
    <property type="component" value="Unassembled WGS sequence"/>
</dbReference>
<gene>
    <name evidence="2" type="ORF">K491DRAFT_780616</name>
</gene>
<keyword evidence="3" id="KW-1185">Reference proteome</keyword>
<feature type="region of interest" description="Disordered" evidence="1">
    <location>
        <begin position="142"/>
        <end position="177"/>
    </location>
</feature>
<organism evidence="2 3">
    <name type="scientific">Lophiostoma macrostomum CBS 122681</name>
    <dbReference type="NCBI Taxonomy" id="1314788"/>
    <lineage>
        <taxon>Eukaryota</taxon>
        <taxon>Fungi</taxon>
        <taxon>Dikarya</taxon>
        <taxon>Ascomycota</taxon>
        <taxon>Pezizomycotina</taxon>
        <taxon>Dothideomycetes</taxon>
        <taxon>Pleosporomycetidae</taxon>
        <taxon>Pleosporales</taxon>
        <taxon>Lophiostomataceae</taxon>
        <taxon>Lophiostoma</taxon>
    </lineage>
</organism>
<dbReference type="OrthoDB" id="5396104at2759"/>
<evidence type="ECO:0000313" key="2">
    <source>
        <dbReference type="EMBL" id="KAF2653008.1"/>
    </source>
</evidence>
<evidence type="ECO:0000313" key="3">
    <source>
        <dbReference type="Proteomes" id="UP000799324"/>
    </source>
</evidence>
<dbReference type="AlphaFoldDB" id="A0A6A6T2F5"/>
<sequence length="487" mass="51807">MSGPNGPPPSKKTLKIHPTPFKPSHLSTPPSPFSPRTPLSPQPLPQLTSRIYPTPDPSELPPSPLQWLWQCHQCHRTYALGVTRRCLEDGHLFCAGTTTVKNWRKALSPRRVKRHRACASEFDYQGWKSWGRWKRSGRRDSIYDDNASDSSSPVSTSSSSSGASYQSSSAGRNNGKTATRQVKDCWNTCDYPSECRWGRKFGVHTPLSAEFPTLIKPPSGAQGSSPLSTSSSSPSLVSSSSSSFSSSSSSSAGGATAANTTFEGILKSENVHAPTTSTSPSKSKTERTDFWGALLASASRRKSTPPSSPLCNVPEEAEPSSLSTSLSPSTSNASSASNTSTAAGTSRDREGDILMMNATSAAPEAFINPAQLTTSMAASITASAPVVTLKEMIKKTSKRGRYSKGNEAKKAVRGQRAEAAERAERVERVESVEHGMQAGASDPMVGGLGACEGASESVEDLVVHMDFAPLERVKSRDSGYGSNIEGL</sequence>
<feature type="compositionally biased region" description="Pro residues" evidence="1">
    <location>
        <begin position="29"/>
        <end position="43"/>
    </location>
</feature>
<dbReference type="EMBL" id="MU004389">
    <property type="protein sequence ID" value="KAF2653008.1"/>
    <property type="molecule type" value="Genomic_DNA"/>
</dbReference>
<feature type="compositionally biased region" description="Low complexity" evidence="1">
    <location>
        <begin position="319"/>
        <end position="345"/>
    </location>
</feature>
<feature type="region of interest" description="Disordered" evidence="1">
    <location>
        <begin position="1"/>
        <end position="43"/>
    </location>
</feature>
<accession>A0A6A6T2F5</accession>
<feature type="compositionally biased region" description="Low complexity" evidence="1">
    <location>
        <begin position="148"/>
        <end position="169"/>
    </location>
</feature>
<reference evidence="2" key="1">
    <citation type="journal article" date="2020" name="Stud. Mycol.">
        <title>101 Dothideomycetes genomes: a test case for predicting lifestyles and emergence of pathogens.</title>
        <authorList>
            <person name="Haridas S."/>
            <person name="Albert R."/>
            <person name="Binder M."/>
            <person name="Bloem J."/>
            <person name="Labutti K."/>
            <person name="Salamov A."/>
            <person name="Andreopoulos B."/>
            <person name="Baker S."/>
            <person name="Barry K."/>
            <person name="Bills G."/>
            <person name="Bluhm B."/>
            <person name="Cannon C."/>
            <person name="Castanera R."/>
            <person name="Culley D."/>
            <person name="Daum C."/>
            <person name="Ezra D."/>
            <person name="Gonzalez J."/>
            <person name="Henrissat B."/>
            <person name="Kuo A."/>
            <person name="Liang C."/>
            <person name="Lipzen A."/>
            <person name="Lutzoni F."/>
            <person name="Magnuson J."/>
            <person name="Mondo S."/>
            <person name="Nolan M."/>
            <person name="Ohm R."/>
            <person name="Pangilinan J."/>
            <person name="Park H.-J."/>
            <person name="Ramirez L."/>
            <person name="Alfaro M."/>
            <person name="Sun H."/>
            <person name="Tritt A."/>
            <person name="Yoshinaga Y."/>
            <person name="Zwiers L.-H."/>
            <person name="Turgeon B."/>
            <person name="Goodwin S."/>
            <person name="Spatafora J."/>
            <person name="Crous P."/>
            <person name="Grigoriev I."/>
        </authorList>
    </citation>
    <scope>NUCLEOTIDE SEQUENCE</scope>
    <source>
        <strain evidence="2">CBS 122681</strain>
    </source>
</reference>
<evidence type="ECO:0000256" key="1">
    <source>
        <dbReference type="SAM" id="MobiDB-lite"/>
    </source>
</evidence>
<proteinExistence type="predicted"/>
<feature type="region of interest" description="Disordered" evidence="1">
    <location>
        <begin position="212"/>
        <end position="350"/>
    </location>
</feature>
<name>A0A6A6T2F5_9PLEO</name>
<protein>
    <submittedName>
        <fullName evidence="2">Uncharacterized protein</fullName>
    </submittedName>
</protein>